<reference evidence="8 9" key="1">
    <citation type="submission" date="2016-10" db="EMBL/GenBank/DDBJ databases">
        <authorList>
            <person name="de Groot N.N."/>
        </authorList>
    </citation>
    <scope>NUCLEOTIDE SEQUENCE [LARGE SCALE GENOMIC DNA]</scope>
    <source>
        <strain evidence="8 9">DSM 22126</strain>
    </source>
</reference>
<dbReference type="FunFam" id="3.30.470.20:FF:000029">
    <property type="entry name" value="N5-carboxyaminoimidazole ribonucleotide synthase"/>
    <property type="match status" value="1"/>
</dbReference>
<dbReference type="GO" id="GO:0005524">
    <property type="term" value="F:ATP binding"/>
    <property type="evidence" value="ECO:0007669"/>
    <property type="project" value="UniProtKB-UniRule"/>
</dbReference>
<keyword evidence="3 5" id="KW-0658">Purine biosynthesis</keyword>
<evidence type="ECO:0000256" key="1">
    <source>
        <dbReference type="ARBA" id="ARBA00022598"/>
    </source>
</evidence>
<gene>
    <name evidence="5 6" type="primary">purK</name>
    <name evidence="8" type="ORF">SAMN04489860_1165</name>
</gene>
<dbReference type="InterPro" id="IPR016185">
    <property type="entry name" value="PreATP-grasp_dom_sf"/>
</dbReference>
<evidence type="ECO:0000256" key="3">
    <source>
        <dbReference type="ARBA" id="ARBA00022755"/>
    </source>
</evidence>
<dbReference type="EMBL" id="LT629776">
    <property type="protein sequence ID" value="SDS26482.1"/>
    <property type="molecule type" value="Genomic_DNA"/>
</dbReference>
<feature type="binding site" evidence="5">
    <location>
        <begin position="190"/>
        <end position="193"/>
    </location>
    <ligand>
        <name>ATP</name>
        <dbReference type="ChEBI" id="CHEBI:30616"/>
    </ligand>
</feature>
<evidence type="ECO:0000256" key="5">
    <source>
        <dbReference type="HAMAP-Rule" id="MF_01928"/>
    </source>
</evidence>
<dbReference type="InterPro" id="IPR011054">
    <property type="entry name" value="Rudment_hybrid_motif"/>
</dbReference>
<dbReference type="OrthoDB" id="9804625at2"/>
<dbReference type="GO" id="GO:0005829">
    <property type="term" value="C:cytosol"/>
    <property type="evidence" value="ECO:0007669"/>
    <property type="project" value="TreeGrafter"/>
</dbReference>
<dbReference type="Proteomes" id="UP000185663">
    <property type="component" value="Chromosome I"/>
</dbReference>
<comment type="subunit">
    <text evidence="5 6">Homodimer.</text>
</comment>
<keyword evidence="4 5" id="KW-0067">ATP-binding</keyword>
<sequence length="400" mass="41749">MAAPVIAVVGGGQLARMLAPAAGELGVHLRVLVESAGTAAAQVVVDAPVGAAGDEADLRALVVPEAGPRADVLTFEHEHVPNALLDALVAEGTPVHPSAHALRHAQDKIVMRERLTALGAPCPRWRPLATDPETGAQELEAFLAEVGGSAVVKTSRGGYDGKGVRVVDSADAAADWLAASSTGGPPLLVEEKVPFTRELAVLVARRPSGEIRTWPVVESIQRDGVCSEVLAPAPRLGDDLAARARAIAVDVAEGLDVTGVLAVEMFEVAGTDENAPEIFVNELAMRPHNSGHWTIDGAVTSQFEQHLRAVLDLPLGDTSATARWTVMANVLGSSLGDLTDALPDVLAAYPDARVNLYGKDVRPGRKLGHVNVSGDDLDEVRRRATAAAAILRGENPTQEA</sequence>
<feature type="binding site" evidence="5">
    <location>
        <begin position="281"/>
        <end position="282"/>
    </location>
    <ligand>
        <name>ATP</name>
        <dbReference type="ChEBI" id="CHEBI:30616"/>
    </ligand>
</feature>
<evidence type="ECO:0000256" key="4">
    <source>
        <dbReference type="ARBA" id="ARBA00022840"/>
    </source>
</evidence>
<dbReference type="SUPFAM" id="SSF52440">
    <property type="entry name" value="PreATP-grasp domain"/>
    <property type="match status" value="1"/>
</dbReference>
<evidence type="ECO:0000256" key="6">
    <source>
        <dbReference type="RuleBase" id="RU361200"/>
    </source>
</evidence>
<dbReference type="SUPFAM" id="SSF51246">
    <property type="entry name" value="Rudiment single hybrid motif"/>
    <property type="match status" value="1"/>
</dbReference>
<dbReference type="Gene3D" id="3.30.1490.20">
    <property type="entry name" value="ATP-grasp fold, A domain"/>
    <property type="match status" value="1"/>
</dbReference>
<feature type="binding site" evidence="5">
    <location>
        <position position="198"/>
    </location>
    <ligand>
        <name>ATP</name>
        <dbReference type="ChEBI" id="CHEBI:30616"/>
    </ligand>
</feature>
<dbReference type="InterPro" id="IPR040686">
    <property type="entry name" value="PurK_C"/>
</dbReference>
<dbReference type="InterPro" id="IPR011761">
    <property type="entry name" value="ATP-grasp"/>
</dbReference>
<keyword evidence="2 5" id="KW-0547">Nucleotide-binding</keyword>
<dbReference type="Gene3D" id="3.40.50.20">
    <property type="match status" value="1"/>
</dbReference>
<dbReference type="PANTHER" id="PTHR11609:SF5">
    <property type="entry name" value="PHOSPHORIBOSYLAMINOIMIDAZOLE CARBOXYLASE"/>
    <property type="match status" value="1"/>
</dbReference>
<comment type="similarity">
    <text evidence="5 6">Belongs to the PurK/PurT family.</text>
</comment>
<dbReference type="NCBIfam" id="NF004680">
    <property type="entry name" value="PRK06019.1-6"/>
    <property type="match status" value="1"/>
</dbReference>
<dbReference type="PANTHER" id="PTHR11609">
    <property type="entry name" value="PURINE BIOSYNTHESIS PROTEIN 6/7, PUR6/7"/>
    <property type="match status" value="1"/>
</dbReference>
<dbReference type="NCBIfam" id="NF004679">
    <property type="entry name" value="PRK06019.1-5"/>
    <property type="match status" value="1"/>
</dbReference>
<dbReference type="GO" id="GO:0004638">
    <property type="term" value="F:phosphoribosylaminoimidazole carboxylase activity"/>
    <property type="evidence" value="ECO:0007669"/>
    <property type="project" value="InterPro"/>
</dbReference>
<dbReference type="Gene3D" id="3.30.470.20">
    <property type="entry name" value="ATP-grasp fold, B domain"/>
    <property type="match status" value="1"/>
</dbReference>
<name>A0A1H1QSK8_9CELL</name>
<dbReference type="GO" id="GO:0034028">
    <property type="term" value="F:5-(carboxyamino)imidazole ribonucleotide synthase activity"/>
    <property type="evidence" value="ECO:0007669"/>
    <property type="project" value="UniProtKB-UniRule"/>
</dbReference>
<feature type="binding site" evidence="5">
    <location>
        <position position="153"/>
    </location>
    <ligand>
        <name>ATP</name>
        <dbReference type="ChEBI" id="CHEBI:30616"/>
    </ligand>
</feature>
<comment type="pathway">
    <text evidence="5 6">Purine metabolism; IMP biosynthesis via de novo pathway; 5-amino-1-(5-phospho-D-ribosyl)imidazole-4-carboxylate from 5-amino-1-(5-phospho-D-ribosyl)imidazole (N5-CAIR route): step 1/2.</text>
</comment>
<dbReference type="EC" id="6.3.4.18" evidence="5 6"/>
<dbReference type="eggNOG" id="COG0026">
    <property type="taxonomic scope" value="Bacteria"/>
</dbReference>
<dbReference type="InterPro" id="IPR013815">
    <property type="entry name" value="ATP_grasp_subdomain_1"/>
</dbReference>
<dbReference type="PROSITE" id="PS50975">
    <property type="entry name" value="ATP_GRASP"/>
    <property type="match status" value="1"/>
</dbReference>
<keyword evidence="9" id="KW-1185">Reference proteome</keyword>
<accession>A0A1H1QSK8</accession>
<dbReference type="GO" id="GO:0006189">
    <property type="term" value="P:'de novo' IMP biosynthetic process"/>
    <property type="evidence" value="ECO:0007669"/>
    <property type="project" value="UniProtKB-UniRule"/>
</dbReference>
<comment type="caution">
    <text evidence="5">Lacks conserved residue(s) required for the propagation of feature annotation.</text>
</comment>
<feature type="binding site" evidence="5">
    <location>
        <position position="108"/>
    </location>
    <ligand>
        <name>ATP</name>
        <dbReference type="ChEBI" id="CHEBI:30616"/>
    </ligand>
</feature>
<feature type="domain" description="ATP-grasp" evidence="7">
    <location>
        <begin position="112"/>
        <end position="311"/>
    </location>
</feature>
<dbReference type="NCBIfam" id="TIGR01161">
    <property type="entry name" value="purK"/>
    <property type="match status" value="1"/>
</dbReference>
<dbReference type="UniPathway" id="UPA00074">
    <property type="reaction ID" value="UER00942"/>
</dbReference>
<keyword evidence="1 5" id="KW-0436">Ligase</keyword>
<protein>
    <recommendedName>
        <fullName evidence="5 6">N5-carboxyaminoimidazole ribonucleotide synthase</fullName>
        <shortName evidence="5 6">N5-CAIR synthase</shortName>
        <ecNumber evidence="5 6">6.3.4.18</ecNumber>
    </recommendedName>
    <alternativeName>
        <fullName evidence="5 6">5-(carboxyamino)imidazole ribonucleotide synthetase</fullName>
    </alternativeName>
</protein>
<evidence type="ECO:0000313" key="9">
    <source>
        <dbReference type="Proteomes" id="UP000185663"/>
    </source>
</evidence>
<dbReference type="InterPro" id="IPR054350">
    <property type="entry name" value="PurT/PurK_preATP-grasp"/>
</dbReference>
<dbReference type="SUPFAM" id="SSF56059">
    <property type="entry name" value="Glutathione synthetase ATP-binding domain-like"/>
    <property type="match status" value="1"/>
</dbReference>
<evidence type="ECO:0000259" key="7">
    <source>
        <dbReference type="PROSITE" id="PS50975"/>
    </source>
</evidence>
<dbReference type="AlphaFoldDB" id="A0A1H1QSK8"/>
<dbReference type="HAMAP" id="MF_01928">
    <property type="entry name" value="PurK"/>
    <property type="match status" value="1"/>
</dbReference>
<dbReference type="Pfam" id="PF17769">
    <property type="entry name" value="PurK_C"/>
    <property type="match status" value="1"/>
</dbReference>
<dbReference type="STRING" id="545619.SAMN04489860_1165"/>
<comment type="catalytic activity">
    <reaction evidence="5 6">
        <text>5-amino-1-(5-phospho-beta-D-ribosyl)imidazole + hydrogencarbonate + ATP = 5-carboxyamino-1-(5-phospho-D-ribosyl)imidazole + ADP + phosphate + 2 H(+)</text>
        <dbReference type="Rhea" id="RHEA:19317"/>
        <dbReference type="ChEBI" id="CHEBI:15378"/>
        <dbReference type="ChEBI" id="CHEBI:17544"/>
        <dbReference type="ChEBI" id="CHEBI:30616"/>
        <dbReference type="ChEBI" id="CHEBI:43474"/>
        <dbReference type="ChEBI" id="CHEBI:58730"/>
        <dbReference type="ChEBI" id="CHEBI:137981"/>
        <dbReference type="ChEBI" id="CHEBI:456216"/>
        <dbReference type="EC" id="6.3.4.18"/>
    </reaction>
</comment>
<dbReference type="GO" id="GO:0046872">
    <property type="term" value="F:metal ion binding"/>
    <property type="evidence" value="ECO:0007669"/>
    <property type="project" value="InterPro"/>
</dbReference>
<comment type="function">
    <text evidence="6">Catalyzes the ATP-dependent conversion of 5-aminoimidazole ribonucleotide (AIR) and HCO(3)- to N5-carboxyaminoimidazole ribonucleotide (N5-CAIR).</text>
</comment>
<comment type="function">
    <text evidence="5">Catalyzes the ATP-dependent conversion of 5-aminoimidazole ribonucleotide (AIR) and HCO(3)(-) to N5-carboxyaminoimidazole ribonucleotide (N5-CAIR).</text>
</comment>
<organism evidence="8 9">
    <name type="scientific">Paraoerskovia marina</name>
    <dbReference type="NCBI Taxonomy" id="545619"/>
    <lineage>
        <taxon>Bacteria</taxon>
        <taxon>Bacillati</taxon>
        <taxon>Actinomycetota</taxon>
        <taxon>Actinomycetes</taxon>
        <taxon>Micrococcales</taxon>
        <taxon>Cellulomonadaceae</taxon>
        <taxon>Paraoerskovia</taxon>
    </lineage>
</organism>
<dbReference type="Pfam" id="PF22660">
    <property type="entry name" value="RS_preATP-grasp-like"/>
    <property type="match status" value="1"/>
</dbReference>
<dbReference type="InterPro" id="IPR005875">
    <property type="entry name" value="PurK"/>
</dbReference>
<dbReference type="InterPro" id="IPR003135">
    <property type="entry name" value="ATP-grasp_carboxylate-amine"/>
</dbReference>
<proteinExistence type="inferred from homology"/>
<evidence type="ECO:0000256" key="2">
    <source>
        <dbReference type="ARBA" id="ARBA00022741"/>
    </source>
</evidence>
<dbReference type="Pfam" id="PF02222">
    <property type="entry name" value="ATP-grasp"/>
    <property type="match status" value="1"/>
</dbReference>
<evidence type="ECO:0000313" key="8">
    <source>
        <dbReference type="EMBL" id="SDS26482.1"/>
    </source>
</evidence>